<feature type="domain" description="AMP-binding enzyme C-terminal" evidence="3">
    <location>
        <begin position="409"/>
        <end position="485"/>
    </location>
</feature>
<dbReference type="Gene3D" id="3.40.50.12780">
    <property type="entry name" value="N-terminal domain of ligase-like"/>
    <property type="match status" value="1"/>
</dbReference>
<evidence type="ECO:0000313" key="4">
    <source>
        <dbReference type="EMBL" id="MFA9477675.1"/>
    </source>
</evidence>
<dbReference type="Pfam" id="PF13193">
    <property type="entry name" value="AMP-binding_C"/>
    <property type="match status" value="1"/>
</dbReference>
<dbReference type="Gene3D" id="3.30.300.30">
    <property type="match status" value="1"/>
</dbReference>
<dbReference type="InterPro" id="IPR025110">
    <property type="entry name" value="AMP-bd_C"/>
</dbReference>
<sequence>MNCVDLIFEHVDRAPGRAALIEAGDAPRTVTYGALGPCVDRLAAALRRAGVVDAPATRVGLLCPDGADYVLLCLALLRAGACVVPIAGELSSVERKQLVEMTALDRLVLGRGAKWADVPGEAVAIEAGEVSCEGRVGVCGEEVGAAFDEEALAAMRPAFIRFSSGTTGGSKGIVLSHKRLHERIEAANKALAIGASDSVVWMLPMAHHFAVSMMLYLMKGATTVLVREPMAGKVLDAVHAHGGTVLYAAPFHHAMLAGEGSGRGWPGLRLAVSTAAGLPTATAAAFDRRFGVPLSQALGVIEVGLPMVNVARAREKPESVGQVLPDFELALRDEAGASVEAGEVGELYVRGPGMLDAYLVPWRPGGAALSEGWFRTGDLARRDAEGDVFLVGRGKTVINVAGLKCFPEEVEAVLNAHPQVRESRVYGRGHAHVGTVPVAEVVPMDIDSPPTAASLSTHCRQLLAAYKRPMQFQFVDALQRTASGKIRRAVGEAEGA</sequence>
<dbReference type="PANTHER" id="PTHR43201:SF8">
    <property type="entry name" value="ACYL-COA SYNTHETASE FAMILY MEMBER 3"/>
    <property type="match status" value="1"/>
</dbReference>
<organism evidence="4 5">
    <name type="scientific">Natronomicrosphaera hydrolytica</name>
    <dbReference type="NCBI Taxonomy" id="3242702"/>
    <lineage>
        <taxon>Bacteria</taxon>
        <taxon>Pseudomonadati</taxon>
        <taxon>Planctomycetota</taxon>
        <taxon>Phycisphaerae</taxon>
        <taxon>Phycisphaerales</taxon>
        <taxon>Phycisphaeraceae</taxon>
        <taxon>Natronomicrosphaera</taxon>
    </lineage>
</organism>
<dbReference type="Pfam" id="PF00501">
    <property type="entry name" value="AMP-binding"/>
    <property type="match status" value="1"/>
</dbReference>
<proteinExistence type="inferred from homology"/>
<dbReference type="PROSITE" id="PS00455">
    <property type="entry name" value="AMP_BINDING"/>
    <property type="match status" value="1"/>
</dbReference>
<dbReference type="InterPro" id="IPR042099">
    <property type="entry name" value="ANL_N_sf"/>
</dbReference>
<dbReference type="InterPro" id="IPR045851">
    <property type="entry name" value="AMP-bd_C_sf"/>
</dbReference>
<dbReference type="EMBL" id="JBGUBD010000003">
    <property type="protein sequence ID" value="MFA9477675.1"/>
    <property type="molecule type" value="Genomic_DNA"/>
</dbReference>
<evidence type="ECO:0000259" key="2">
    <source>
        <dbReference type="Pfam" id="PF00501"/>
    </source>
</evidence>
<gene>
    <name evidence="4" type="ORF">ACERK3_05135</name>
</gene>
<feature type="domain" description="AMP-dependent synthetase/ligase" evidence="2">
    <location>
        <begin position="9"/>
        <end position="359"/>
    </location>
</feature>
<comment type="caution">
    <text evidence="4">The sequence shown here is derived from an EMBL/GenBank/DDBJ whole genome shotgun (WGS) entry which is preliminary data.</text>
</comment>
<protein>
    <submittedName>
        <fullName evidence="4">Class I adenylate-forming enzyme family protein</fullName>
    </submittedName>
</protein>
<reference evidence="4 5" key="1">
    <citation type="submission" date="2024-08" db="EMBL/GenBank/DDBJ databases">
        <title>Whole-genome sequencing of halo(alkali)philic microorganisms from hypersaline lakes.</title>
        <authorList>
            <person name="Sorokin D.Y."/>
            <person name="Merkel A.Y."/>
            <person name="Messina E."/>
            <person name="Yakimov M."/>
        </authorList>
    </citation>
    <scope>NUCLEOTIDE SEQUENCE [LARGE SCALE GENOMIC DNA]</scope>
    <source>
        <strain evidence="4 5">AB-hyl4</strain>
    </source>
</reference>
<dbReference type="Proteomes" id="UP001575105">
    <property type="component" value="Unassembled WGS sequence"/>
</dbReference>
<evidence type="ECO:0000313" key="5">
    <source>
        <dbReference type="Proteomes" id="UP001575105"/>
    </source>
</evidence>
<dbReference type="PANTHER" id="PTHR43201">
    <property type="entry name" value="ACYL-COA SYNTHETASE"/>
    <property type="match status" value="1"/>
</dbReference>
<evidence type="ECO:0000256" key="1">
    <source>
        <dbReference type="ARBA" id="ARBA00006432"/>
    </source>
</evidence>
<dbReference type="InterPro" id="IPR020845">
    <property type="entry name" value="AMP-binding_CS"/>
</dbReference>
<dbReference type="InterPro" id="IPR000873">
    <property type="entry name" value="AMP-dep_synth/lig_dom"/>
</dbReference>
<keyword evidence="5" id="KW-1185">Reference proteome</keyword>
<accession>A0ABV4U255</accession>
<comment type="similarity">
    <text evidence="1">Belongs to the ATP-dependent AMP-binding enzyme family.</text>
</comment>
<name>A0ABV4U255_9BACT</name>
<evidence type="ECO:0000259" key="3">
    <source>
        <dbReference type="Pfam" id="PF13193"/>
    </source>
</evidence>
<dbReference type="RefSeq" id="WP_425344602.1">
    <property type="nucleotide sequence ID" value="NZ_JBGUBD010000003.1"/>
</dbReference>
<dbReference type="SUPFAM" id="SSF56801">
    <property type="entry name" value="Acetyl-CoA synthetase-like"/>
    <property type="match status" value="1"/>
</dbReference>